<dbReference type="GO" id="GO:0010498">
    <property type="term" value="P:proteasomal protein catabolic process"/>
    <property type="evidence" value="ECO:0007669"/>
    <property type="project" value="UniProtKB-ARBA"/>
</dbReference>
<feature type="active site" description="Proton donor" evidence="18">
    <location>
        <position position="578"/>
    </location>
</feature>
<dbReference type="GO" id="GO:0005789">
    <property type="term" value="C:endoplasmic reticulum membrane"/>
    <property type="evidence" value="ECO:0007669"/>
    <property type="project" value="UniProtKB-SubCell"/>
</dbReference>
<evidence type="ECO:0000256" key="9">
    <source>
        <dbReference type="ARBA" id="ARBA00022837"/>
    </source>
</evidence>
<organism evidence="23">
    <name type="scientific">Bactrocera dorsalis</name>
    <name type="common">Oriental fruit fly</name>
    <name type="synonym">Dacus dorsalis</name>
    <dbReference type="NCBI Taxonomy" id="27457"/>
    <lineage>
        <taxon>Eukaryota</taxon>
        <taxon>Metazoa</taxon>
        <taxon>Ecdysozoa</taxon>
        <taxon>Arthropoda</taxon>
        <taxon>Hexapoda</taxon>
        <taxon>Insecta</taxon>
        <taxon>Pterygota</taxon>
        <taxon>Neoptera</taxon>
        <taxon>Endopterygota</taxon>
        <taxon>Diptera</taxon>
        <taxon>Brachycera</taxon>
        <taxon>Muscomorpha</taxon>
        <taxon>Tephritoidea</taxon>
        <taxon>Tephritidae</taxon>
        <taxon>Bactrocera</taxon>
        <taxon>Bactrocera</taxon>
    </lineage>
</organism>
<dbReference type="AlphaFoldDB" id="A0A034V3K4"/>
<dbReference type="FunFam" id="1.50.10.10:FF:000010">
    <property type="entry name" value="alpha-1,2-Mannosidase"/>
    <property type="match status" value="1"/>
</dbReference>
<keyword evidence="10" id="KW-0735">Signal-anchor</keyword>
<evidence type="ECO:0000256" key="8">
    <source>
        <dbReference type="ARBA" id="ARBA00022824"/>
    </source>
</evidence>
<dbReference type="Gene3D" id="1.50.10.10">
    <property type="match status" value="1"/>
</dbReference>
<name>A0A034V3K4_BACDO</name>
<dbReference type="PANTHER" id="PTHR11742:SF55">
    <property type="entry name" value="ENDOPLASMIC RETICULUM MANNOSYL-OLIGOSACCHARIDE 1,2-ALPHA-MANNOSIDASE"/>
    <property type="match status" value="1"/>
</dbReference>
<evidence type="ECO:0000256" key="19">
    <source>
        <dbReference type="PIRSR" id="PIRSR601382-2"/>
    </source>
</evidence>
<comment type="catalytic activity">
    <reaction evidence="16">
        <text>N(4)-(alpha-D-Man-(1-&gt;2)-alpha-D-Man-(1-&gt;2)-alpha-D-Man-(1-&gt;3)-[alpha-D-Man-(1-&gt;2)-alpha-D-Man-(1-&gt;3)-[alpha-D-Man-(1-&gt;2)-alpha-D-Man-(1-&gt;6)]-alpha-D-Man-(1-&gt;6)]-beta-D-Man-(1-&gt;4)-beta-D-GlcNAc-(1-&gt;4)-beta-D-GlcNAc)-L-asparaginyl-[protein] (N-glucan mannose isomer 9A1,2,3B1,2,3) + 4 H2O = N(4)-(alpha-D-Man-(1-&gt;3)-[alpha-D-Man-(1-&gt;3)-[alpha-D-Man-(1-&gt;6)]-alpha-D-Man-(1-&gt;6)]-beta-D-Man-(1-&gt;4)-beta-D-GlcNAc-(1-&gt;4)-beta-D-GlcNAc)-L-asparaginyl-[protein] (N-glucan mannose isomer 5A1,2) + 4 beta-D-mannose</text>
        <dbReference type="Rhea" id="RHEA:56008"/>
        <dbReference type="Rhea" id="RHEA-COMP:14356"/>
        <dbReference type="Rhea" id="RHEA-COMP:14367"/>
        <dbReference type="ChEBI" id="CHEBI:15377"/>
        <dbReference type="ChEBI" id="CHEBI:28563"/>
        <dbReference type="ChEBI" id="CHEBI:59087"/>
        <dbReference type="ChEBI" id="CHEBI:139493"/>
        <dbReference type="EC" id="3.2.1.113"/>
    </reaction>
</comment>
<keyword evidence="12 22" id="KW-0472">Membrane</keyword>
<feature type="active site" evidence="18">
    <location>
        <position position="606"/>
    </location>
</feature>
<comment type="subcellular location">
    <subcellularLocation>
        <location evidence="2">Endoplasmic reticulum membrane</location>
        <topology evidence="2">Single-pass type II membrane protein</topology>
    </subcellularLocation>
</comment>
<evidence type="ECO:0000313" key="23">
    <source>
        <dbReference type="EMBL" id="JAC37871.1"/>
    </source>
</evidence>
<evidence type="ECO:0000256" key="1">
    <source>
        <dbReference type="ARBA" id="ARBA00001913"/>
    </source>
</evidence>
<dbReference type="PRINTS" id="PR00747">
    <property type="entry name" value="GLYHDRLASE47"/>
</dbReference>
<dbReference type="GO" id="GO:0004571">
    <property type="term" value="F:mannosyl-oligosaccharide 1,2-alpha-mannosidase activity"/>
    <property type="evidence" value="ECO:0007669"/>
    <property type="project" value="UniProtKB-EC"/>
</dbReference>
<feature type="disulfide bond" evidence="20">
    <location>
        <begin position="535"/>
        <end position="564"/>
    </location>
</feature>
<evidence type="ECO:0000256" key="14">
    <source>
        <dbReference type="ARBA" id="ARBA00023295"/>
    </source>
</evidence>
<feature type="transmembrane region" description="Helical" evidence="22">
    <location>
        <begin position="48"/>
        <end position="65"/>
    </location>
</feature>
<dbReference type="GO" id="GO:0034976">
    <property type="term" value="P:response to endoplasmic reticulum stress"/>
    <property type="evidence" value="ECO:0007669"/>
    <property type="project" value="UniProtKB-ARBA"/>
</dbReference>
<dbReference type="PANTHER" id="PTHR11742">
    <property type="entry name" value="MANNOSYL-OLIGOSACCHARIDE ALPHA-1,2-MANNOSIDASE-RELATED"/>
    <property type="match status" value="1"/>
</dbReference>
<evidence type="ECO:0000256" key="12">
    <source>
        <dbReference type="ARBA" id="ARBA00023136"/>
    </source>
</evidence>
<evidence type="ECO:0000256" key="2">
    <source>
        <dbReference type="ARBA" id="ARBA00004648"/>
    </source>
</evidence>
<evidence type="ECO:0000256" key="15">
    <source>
        <dbReference type="ARBA" id="ARBA00047669"/>
    </source>
</evidence>
<feature type="active site" evidence="18">
    <location>
        <position position="469"/>
    </location>
</feature>
<evidence type="ECO:0000256" key="6">
    <source>
        <dbReference type="ARBA" id="ARBA00022723"/>
    </source>
</evidence>
<evidence type="ECO:0000256" key="5">
    <source>
        <dbReference type="ARBA" id="ARBA00022692"/>
    </source>
</evidence>
<keyword evidence="14 21" id="KW-0326">Glycosidase</keyword>
<comment type="cofactor">
    <cofactor evidence="1 19">
        <name>Ca(2+)</name>
        <dbReference type="ChEBI" id="CHEBI:29108"/>
    </cofactor>
</comment>
<gene>
    <name evidence="23" type="primary">MA1B1</name>
</gene>
<dbReference type="GO" id="GO:0005509">
    <property type="term" value="F:calcium ion binding"/>
    <property type="evidence" value="ECO:0007669"/>
    <property type="project" value="InterPro"/>
</dbReference>
<evidence type="ECO:0000256" key="16">
    <source>
        <dbReference type="ARBA" id="ARBA00048605"/>
    </source>
</evidence>
<evidence type="ECO:0000256" key="13">
    <source>
        <dbReference type="ARBA" id="ARBA00023157"/>
    </source>
</evidence>
<accession>A0A034V3K4</accession>
<dbReference type="EC" id="3.2.1.-" evidence="21"/>
<reference evidence="23" key="1">
    <citation type="journal article" date="2014" name="BMC Genomics">
        <title>Characterizing the developmental transcriptome of the oriental fruit fly, Bactrocera dorsalis (Diptera: Tephritidae) through comparative genomic analysis with Drosophila melanogaster utilizing modENCODE datasets.</title>
        <authorList>
            <person name="Geib S.M."/>
            <person name="Calla B."/>
            <person name="Hall B."/>
            <person name="Hou S."/>
            <person name="Manoukis N.C."/>
        </authorList>
    </citation>
    <scope>NUCLEOTIDE SEQUENCE</scope>
    <source>
        <strain evidence="23">Punador</strain>
    </source>
</reference>
<evidence type="ECO:0000256" key="18">
    <source>
        <dbReference type="PIRSR" id="PIRSR601382-1"/>
    </source>
</evidence>
<keyword evidence="5 22" id="KW-0812">Transmembrane</keyword>
<comment type="function">
    <text evidence="17">Involved in glycoprotein quality control targeting of misfolded glycoproteins for degradation. It primarily trims a single alpha-1,2-linked mannose residue from Man(9)GlcNAc(2) to produce Man(8)GlcNAc(2), but at high enzyme concentrations, as found in the ER quality control compartment (ERQC), it further trims the carbohydrates to Man(5-6)GlcNAc(2).</text>
</comment>
<dbReference type="EMBL" id="GAKP01021083">
    <property type="protein sequence ID" value="JAC37869.1"/>
    <property type="molecule type" value="Transcribed_RNA"/>
</dbReference>
<keyword evidence="13 20" id="KW-1015">Disulfide bond</keyword>
<feature type="binding site" evidence="19">
    <location>
        <position position="694"/>
    </location>
    <ligand>
        <name>Ca(2+)</name>
        <dbReference type="ChEBI" id="CHEBI:29108"/>
    </ligand>
</feature>
<dbReference type="InterPro" id="IPR001382">
    <property type="entry name" value="Glyco_hydro_47"/>
</dbReference>
<evidence type="ECO:0000256" key="11">
    <source>
        <dbReference type="ARBA" id="ARBA00022989"/>
    </source>
</evidence>
<evidence type="ECO:0000256" key="22">
    <source>
        <dbReference type="SAM" id="Phobius"/>
    </source>
</evidence>
<keyword evidence="8" id="KW-0256">Endoplasmic reticulum</keyword>
<dbReference type="InterPro" id="IPR050749">
    <property type="entry name" value="Glycosyl_Hydrolase_47"/>
</dbReference>
<evidence type="ECO:0000256" key="21">
    <source>
        <dbReference type="RuleBase" id="RU361193"/>
    </source>
</evidence>
<evidence type="ECO:0000256" key="3">
    <source>
        <dbReference type="ARBA" id="ARBA00004922"/>
    </source>
</evidence>
<dbReference type="OrthoDB" id="8118055at2759"/>
<comment type="pathway">
    <text evidence="3">Protein modification; protein glycosylation.</text>
</comment>
<dbReference type="EMBL" id="GAKP01021081">
    <property type="protein sequence ID" value="JAC37871.1"/>
    <property type="molecule type" value="Transcribed_RNA"/>
</dbReference>
<evidence type="ECO:0000256" key="4">
    <source>
        <dbReference type="ARBA" id="ARBA00007658"/>
    </source>
</evidence>
<comment type="catalytic activity">
    <reaction evidence="15">
        <text>N(4)-(alpha-D-Man-(1-&gt;2)-alpha-D-Man-(1-&gt;2)-alpha-D-Man-(1-&gt;3)-[alpha-D-Man-(1-&gt;3)-[alpha-D-Man-(1-&gt;2)-alpha-D-Man-(1-&gt;6)]-alpha-D-Man-(1-&gt;6)]-beta-D-Man-(1-&gt;4)-beta-D-GlcNAc-(1-&gt;4)-beta-D-GlcNAc)-L-asparaginyl-[protein] (N-glucan mannose isomer 8A1,2,3B1,3) + 3 H2O = N(4)-(alpha-D-Man-(1-&gt;3)-[alpha-D-Man-(1-&gt;3)-[alpha-D-Man-(1-&gt;6)]-alpha-D-Man-(1-&gt;6)]-beta-D-Man-(1-&gt;4)-beta-D-GlcNAc-(1-&gt;4)-beta-D-GlcNAc)-L-asparaginyl-[protein] (N-glucan mannose isomer 5A1,2) + 3 beta-D-mannose</text>
        <dbReference type="Rhea" id="RHEA:56028"/>
        <dbReference type="Rhea" id="RHEA-COMP:14358"/>
        <dbReference type="Rhea" id="RHEA-COMP:14367"/>
        <dbReference type="ChEBI" id="CHEBI:15377"/>
        <dbReference type="ChEBI" id="CHEBI:28563"/>
        <dbReference type="ChEBI" id="CHEBI:59087"/>
        <dbReference type="ChEBI" id="CHEBI:60628"/>
        <dbReference type="EC" id="3.2.1.113"/>
    </reaction>
</comment>
<dbReference type="GO" id="GO:0005975">
    <property type="term" value="P:carbohydrate metabolic process"/>
    <property type="evidence" value="ECO:0007669"/>
    <property type="project" value="InterPro"/>
</dbReference>
<keyword evidence="7 21" id="KW-0378">Hydrolase</keyword>
<dbReference type="Pfam" id="PF01532">
    <property type="entry name" value="Glyco_hydro_47"/>
    <property type="match status" value="1"/>
</dbReference>
<sequence length="704" mass="79602">MDKGDHISVTLSGVSVNGTEEDSLTTKQPQRRSLRRSWNQLPRCQRNLIILAVLALCLTLVLVLYNDQIDAENNRVIGNNGGAFLFRENREVANSAGIVQNGLSDGMNALDAGNLNNNLKNPLPNIGPPPLSFSNDNAPVFKDVKVIDTPNLNKKSDDNVQHAGERPKESLLQGPLVEFPNKISIQENNDNRIDEPAVEAQSGGGDDDNRAAVEAAILNPRVVPGTNNVLITDYINNMEAKLVAQKQHFHGATNERQTAVVAAFRHSWNGYKKYAWGHDNLKPLSQSSHDWFGLGLTIVDSLDTMYIMGLEDEFTEGREWVSNFLTFDINRDVNLFEVTIRILGGLLSAYHLSGDKMFLSKSIELGNRMLPCFLSPSGIPYSDVNLASMSAHSPKWSPDSSTSEVTTIQLEFRDLSRSTNISIYEKVTHAVNKKVHALEKTSGLVPIFINANTGTFRNYATISLGARGDSYYEYLLKQWLQTGRKTDDFLIVDYMRAIDGVLTKLLRRTPKEQHVYIGELINGKDFKPKMDHLTCYLPGTLLLGHKFGMPTSHLLLARDLLETCYQTYMRQPTQLAPEISYFALTTNEEQEIYVKPNDAHNLLRPEFVESLYYFYALTGNRTYQDMGWNIFQAFEKHTKVAYGYTSIGNVKHIFNTRLRDMMESFWLGETLKYFYLLFSDNRKEIDLDKWVINSEAHLVPLRNH</sequence>
<evidence type="ECO:0000256" key="20">
    <source>
        <dbReference type="PIRSR" id="PIRSR601382-3"/>
    </source>
</evidence>
<dbReference type="SUPFAM" id="SSF48225">
    <property type="entry name" value="Seven-hairpin glycosidases"/>
    <property type="match status" value="1"/>
</dbReference>
<feature type="active site" description="Proton donor" evidence="18">
    <location>
        <position position="337"/>
    </location>
</feature>
<evidence type="ECO:0000256" key="10">
    <source>
        <dbReference type="ARBA" id="ARBA00022968"/>
    </source>
</evidence>
<keyword evidence="6 19" id="KW-0479">Metal-binding</keyword>
<dbReference type="InterPro" id="IPR036026">
    <property type="entry name" value="Seven-hairpin_glycosidases"/>
</dbReference>
<keyword evidence="9 19" id="KW-0106">Calcium</keyword>
<dbReference type="InterPro" id="IPR012341">
    <property type="entry name" value="6hp_glycosidase-like_sf"/>
</dbReference>
<protein>
    <recommendedName>
        <fullName evidence="21">alpha-1,2-Mannosidase</fullName>
        <ecNumber evidence="21">3.2.1.-</ecNumber>
    </recommendedName>
</protein>
<evidence type="ECO:0000256" key="7">
    <source>
        <dbReference type="ARBA" id="ARBA00022801"/>
    </source>
</evidence>
<proteinExistence type="inferred from homology"/>
<keyword evidence="11 22" id="KW-1133">Transmembrane helix</keyword>
<comment type="similarity">
    <text evidence="4 21">Belongs to the glycosyl hydrolase 47 family.</text>
</comment>
<evidence type="ECO:0000256" key="17">
    <source>
        <dbReference type="ARBA" id="ARBA00053655"/>
    </source>
</evidence>